<keyword evidence="1" id="KW-0732">Signal</keyword>
<reference evidence="3" key="1">
    <citation type="journal article" date="2019" name="Int. J. Syst. Evol. Microbiol.">
        <title>The Global Catalogue of Microorganisms (GCM) 10K type strain sequencing project: providing services to taxonomists for standard genome sequencing and annotation.</title>
        <authorList>
            <consortium name="The Broad Institute Genomics Platform"/>
            <consortium name="The Broad Institute Genome Sequencing Center for Infectious Disease"/>
            <person name="Wu L."/>
            <person name="Ma J."/>
        </authorList>
    </citation>
    <scope>NUCLEOTIDE SEQUENCE [LARGE SCALE GENOMIC DNA]</scope>
    <source>
        <strain evidence="3">NBRC 103632</strain>
    </source>
</reference>
<proteinExistence type="predicted"/>
<keyword evidence="3" id="KW-1185">Reference proteome</keyword>
<comment type="caution">
    <text evidence="2">The sequence shown here is derived from an EMBL/GenBank/DDBJ whole genome shotgun (WGS) entry which is preliminary data.</text>
</comment>
<dbReference type="PANTHER" id="PTHR39335">
    <property type="entry name" value="BLL4220 PROTEIN"/>
    <property type="match status" value="1"/>
</dbReference>
<evidence type="ECO:0000256" key="1">
    <source>
        <dbReference type="SAM" id="SignalP"/>
    </source>
</evidence>
<feature type="chain" id="PRO_5045731284" description="Lipoprotein" evidence="1">
    <location>
        <begin position="23"/>
        <end position="271"/>
    </location>
</feature>
<dbReference type="RefSeq" id="WP_380806554.1">
    <property type="nucleotide sequence ID" value="NZ_JBHSFZ010000058.1"/>
</dbReference>
<evidence type="ECO:0000313" key="2">
    <source>
        <dbReference type="EMBL" id="MFC4595847.1"/>
    </source>
</evidence>
<evidence type="ECO:0008006" key="4">
    <source>
        <dbReference type="Google" id="ProtNLM"/>
    </source>
</evidence>
<organism evidence="2 3">
    <name type="scientific">Sphingobium tyrosinilyticum</name>
    <dbReference type="NCBI Taxonomy" id="2715436"/>
    <lineage>
        <taxon>Bacteria</taxon>
        <taxon>Pseudomonadati</taxon>
        <taxon>Pseudomonadota</taxon>
        <taxon>Alphaproteobacteria</taxon>
        <taxon>Sphingomonadales</taxon>
        <taxon>Sphingomonadaceae</taxon>
        <taxon>Sphingobium</taxon>
    </lineage>
</organism>
<name>A0ABV9F1Q5_9SPHN</name>
<evidence type="ECO:0000313" key="3">
    <source>
        <dbReference type="Proteomes" id="UP001595957"/>
    </source>
</evidence>
<gene>
    <name evidence="2" type="ORF">ACFO3E_16925</name>
</gene>
<dbReference type="EMBL" id="JBHSFZ010000058">
    <property type="protein sequence ID" value="MFC4595847.1"/>
    <property type="molecule type" value="Genomic_DNA"/>
</dbReference>
<accession>A0ABV9F1Q5</accession>
<feature type="signal peptide" evidence="1">
    <location>
        <begin position="1"/>
        <end position="22"/>
    </location>
</feature>
<sequence>MKTVGKCAVLIAALCGAHPVLASKPHDIGAEVAAVLPPGIIIKESSDGLILAMASGELVYQLDFDRGPAADRRRDLAKARCANFCNRHWAPVLASRRFTATGKWTIVDQPAGQQLAYDGAPLYRFIGGTMDVLGKVPVFPPYFSGYSKSAAALVNGVPNGSRYWQTVPYRPAAPRIMAPAGVTPRWSGKAFILSDSSGKSLYLSADGKPCAPACADVEPLKAPLAAEPVGEWRPIDSEDGVRRWTYRGTPVYRARGDTVPDEAAFKPMEVG</sequence>
<dbReference type="PANTHER" id="PTHR39335:SF1">
    <property type="entry name" value="BLL4220 PROTEIN"/>
    <property type="match status" value="1"/>
</dbReference>
<dbReference type="Proteomes" id="UP001595957">
    <property type="component" value="Unassembled WGS sequence"/>
</dbReference>
<protein>
    <recommendedName>
        <fullName evidence="4">Lipoprotein</fullName>
    </recommendedName>
</protein>